<reference evidence="1 2" key="1">
    <citation type="submission" date="2019-03" db="EMBL/GenBank/DDBJ databases">
        <title>Genomic Encyclopedia of Type Strains, Phase IV (KMG-IV): sequencing the most valuable type-strain genomes for metagenomic binning, comparative biology and taxonomic classification.</title>
        <authorList>
            <person name="Goeker M."/>
        </authorList>
    </citation>
    <scope>NUCLEOTIDE SEQUENCE [LARGE SCALE GENOMIC DNA]</scope>
    <source>
        <strain evidence="1 2">DSM 100556</strain>
    </source>
</reference>
<accession>A0A4R1R615</accession>
<dbReference type="AlphaFoldDB" id="A0A4R1R615"/>
<protein>
    <submittedName>
        <fullName evidence="1">Uncharacterized protein</fullName>
    </submittedName>
</protein>
<evidence type="ECO:0000313" key="1">
    <source>
        <dbReference type="EMBL" id="TCL60983.1"/>
    </source>
</evidence>
<dbReference type="EMBL" id="SLUO01000001">
    <property type="protein sequence ID" value="TCL60983.1"/>
    <property type="molecule type" value="Genomic_DNA"/>
</dbReference>
<evidence type="ECO:0000313" key="2">
    <source>
        <dbReference type="Proteomes" id="UP000295718"/>
    </source>
</evidence>
<gene>
    <name evidence="1" type="ORF">EDD76_10180</name>
</gene>
<comment type="caution">
    <text evidence="1">The sequence shown here is derived from an EMBL/GenBank/DDBJ whole genome shotgun (WGS) entry which is preliminary data.</text>
</comment>
<dbReference type="PROSITE" id="PS51257">
    <property type="entry name" value="PROKAR_LIPOPROTEIN"/>
    <property type="match status" value="1"/>
</dbReference>
<dbReference type="STRING" id="1469948.GCA_000732725_02689"/>
<dbReference type="RefSeq" id="WP_132038475.1">
    <property type="nucleotide sequence ID" value="NZ_JPNB01000002.1"/>
</dbReference>
<sequence length="251" mass="28767">MMKKILVLSFMILFAVLFSGCGDKEATLIYFKSYNQLENSKGSAQGDDYIFEVENKRYQVMNGYTAHQLQIIGKDVDNGYKLIMADSDKKVIFSLITEKEYEVTAVRECTDTDGKVYILYSKWDTMIGNLFLEDLKSTQILEMDMDNFKVKKQYDFGAQVLVLTVNEGYVYTMEDGRIYRKLINETGNKDCMADLGFRGVPDVEEIGTLIFSTELDGIRVTAIIKDEESEYGRSKVELSNMKYTDKSMESK</sequence>
<organism evidence="1 2">
    <name type="scientific">Kineothrix alysoides</name>
    <dbReference type="NCBI Taxonomy" id="1469948"/>
    <lineage>
        <taxon>Bacteria</taxon>
        <taxon>Bacillati</taxon>
        <taxon>Bacillota</taxon>
        <taxon>Clostridia</taxon>
        <taxon>Lachnospirales</taxon>
        <taxon>Lachnospiraceae</taxon>
        <taxon>Kineothrix</taxon>
    </lineage>
</organism>
<dbReference type="Proteomes" id="UP000295718">
    <property type="component" value="Unassembled WGS sequence"/>
</dbReference>
<proteinExistence type="predicted"/>
<name>A0A4R1R615_9FIRM</name>
<keyword evidence="2" id="KW-1185">Reference proteome</keyword>